<dbReference type="AlphaFoldDB" id="A0A7X1ZBL6"/>
<dbReference type="PANTHER" id="PTHR43656">
    <property type="entry name" value="BINDING OXIDOREDUCTASE, PUTATIVE (AFU_ORTHOLOGUE AFUA_2G08260)-RELATED"/>
    <property type="match status" value="1"/>
</dbReference>
<evidence type="ECO:0000256" key="1">
    <source>
        <dbReference type="ARBA" id="ARBA00022630"/>
    </source>
</evidence>
<protein>
    <submittedName>
        <fullName evidence="4">NADH-dependent flavin oxidoreductase</fullName>
    </submittedName>
</protein>
<dbReference type="CDD" id="cd04735">
    <property type="entry name" value="OYE_like_4_FMN"/>
    <property type="match status" value="1"/>
</dbReference>
<accession>A0A7X1ZBL6</accession>
<name>A0A7X1ZBL6_9LACT</name>
<dbReference type="RefSeq" id="WP_343030369.1">
    <property type="nucleotide sequence ID" value="NZ_CBCRWP010000021.1"/>
</dbReference>
<dbReference type="Pfam" id="PF00724">
    <property type="entry name" value="Oxidored_FMN"/>
    <property type="match status" value="1"/>
</dbReference>
<dbReference type="Gene3D" id="3.20.20.70">
    <property type="entry name" value="Aldolase class I"/>
    <property type="match status" value="1"/>
</dbReference>
<dbReference type="SUPFAM" id="SSF51395">
    <property type="entry name" value="FMN-linked oxidoreductases"/>
    <property type="match status" value="1"/>
</dbReference>
<gene>
    <name evidence="4" type="ORF">GHI93_10680</name>
</gene>
<keyword evidence="2" id="KW-0560">Oxidoreductase</keyword>
<evidence type="ECO:0000256" key="2">
    <source>
        <dbReference type="ARBA" id="ARBA00023002"/>
    </source>
</evidence>
<evidence type="ECO:0000313" key="4">
    <source>
        <dbReference type="EMBL" id="MQW40381.1"/>
    </source>
</evidence>
<organism evidence="4 5">
    <name type="scientific">Lactococcus hircilactis</name>
    <dbReference type="NCBI Taxonomy" id="1494462"/>
    <lineage>
        <taxon>Bacteria</taxon>
        <taxon>Bacillati</taxon>
        <taxon>Bacillota</taxon>
        <taxon>Bacilli</taxon>
        <taxon>Lactobacillales</taxon>
        <taxon>Streptococcaceae</taxon>
        <taxon>Lactococcus</taxon>
    </lineage>
</organism>
<proteinExistence type="predicted"/>
<sequence length="391" mass="43120">MMKDQFLIPFKFKNGALIKNRIVMAPMTEMSAFENGAITKDQLDYYAARSGGVGMEITACFNVSAQGKGFEGNPSAASDDMIIGMSKLAQVMKTNGTKAILQIFDAGRMTTSKLLKGKTPVSASAIKADRPGLEPPRALSNEEILTEIQAFAQATRRAILAGFDGVEIHGANTYLIQQFFSPHSNRRSDEWGGNLKNRMKFPLAVIEEVSKIAKTYAKSDFIIGYRISPEEVENPGIRIEETLTFIDQLAQSPLSYLHVSMGDVYRNSLNSPEDPEPINKKIQKRLAGRLPMIVVGGIEKPSEAQQVMTDGFEFVALGRALIREPKWVQKVIAEDEKSIRYTVSPTDVDDLAIPMPLWGFLSTVFKPIAGISTETSPEVNFTKAAAPWEKF</sequence>
<dbReference type="GO" id="GO:0010181">
    <property type="term" value="F:FMN binding"/>
    <property type="evidence" value="ECO:0007669"/>
    <property type="project" value="InterPro"/>
</dbReference>
<evidence type="ECO:0000259" key="3">
    <source>
        <dbReference type="Pfam" id="PF00724"/>
    </source>
</evidence>
<dbReference type="Proteomes" id="UP000439550">
    <property type="component" value="Unassembled WGS sequence"/>
</dbReference>
<keyword evidence="5" id="KW-1185">Reference proteome</keyword>
<dbReference type="GO" id="GO:0016491">
    <property type="term" value="F:oxidoreductase activity"/>
    <property type="evidence" value="ECO:0007669"/>
    <property type="project" value="UniProtKB-KW"/>
</dbReference>
<dbReference type="InterPro" id="IPR051799">
    <property type="entry name" value="NADH_flavin_oxidoreductase"/>
</dbReference>
<dbReference type="PANTHER" id="PTHR43656:SF2">
    <property type="entry name" value="BINDING OXIDOREDUCTASE, PUTATIVE (AFU_ORTHOLOGUE AFUA_2G08260)-RELATED"/>
    <property type="match status" value="1"/>
</dbReference>
<dbReference type="EMBL" id="WITJ01000018">
    <property type="protein sequence ID" value="MQW40381.1"/>
    <property type="molecule type" value="Genomic_DNA"/>
</dbReference>
<dbReference type="InterPro" id="IPR013785">
    <property type="entry name" value="Aldolase_TIM"/>
</dbReference>
<feature type="domain" description="NADH:flavin oxidoreductase/NADH oxidase N-terminal" evidence="3">
    <location>
        <begin position="9"/>
        <end position="331"/>
    </location>
</feature>
<dbReference type="InterPro" id="IPR001155">
    <property type="entry name" value="OxRdtase_FMN_N"/>
</dbReference>
<evidence type="ECO:0000313" key="5">
    <source>
        <dbReference type="Proteomes" id="UP000439550"/>
    </source>
</evidence>
<reference evidence="4 5" key="1">
    <citation type="submission" date="2019-10" db="EMBL/GenBank/DDBJ databases">
        <authorList>
            <person name="Dong K."/>
        </authorList>
    </citation>
    <scope>NUCLEOTIDE SEQUENCE [LARGE SCALE GENOMIC DNA]</scope>
    <source>
        <strain evidence="4 5">DSM 28960</strain>
    </source>
</reference>
<keyword evidence="1" id="KW-0285">Flavoprotein</keyword>
<comment type="caution">
    <text evidence="4">The sequence shown here is derived from an EMBL/GenBank/DDBJ whole genome shotgun (WGS) entry which is preliminary data.</text>
</comment>